<dbReference type="EMBL" id="CP029843">
    <property type="protein sequence ID" value="AWV06496.1"/>
    <property type="molecule type" value="Genomic_DNA"/>
</dbReference>
<dbReference type="GO" id="GO:0006281">
    <property type="term" value="P:DNA repair"/>
    <property type="evidence" value="ECO:0007669"/>
    <property type="project" value="UniProtKB-KW"/>
</dbReference>
<dbReference type="PROSITE" id="PS00893">
    <property type="entry name" value="NUDIX_BOX"/>
    <property type="match status" value="1"/>
</dbReference>
<dbReference type="InterPro" id="IPR013785">
    <property type="entry name" value="Aldolase_TIM"/>
</dbReference>
<evidence type="ECO:0000256" key="5">
    <source>
        <dbReference type="ARBA" id="ARBA00022723"/>
    </source>
</evidence>
<dbReference type="GO" id="GO:0008413">
    <property type="term" value="F:8-oxo-7,8-dihydroguanosine triphosphate pyrophosphatase activity"/>
    <property type="evidence" value="ECO:0007669"/>
    <property type="project" value="InterPro"/>
</dbReference>
<keyword evidence="7" id="KW-0378">Hydrolase</keyword>
<evidence type="ECO:0000256" key="8">
    <source>
        <dbReference type="ARBA" id="ARBA00022842"/>
    </source>
</evidence>
<dbReference type="KEGG" id="lmb:C9I47_0775"/>
<dbReference type="SUPFAM" id="SSF55811">
    <property type="entry name" value="Nudix"/>
    <property type="match status" value="1"/>
</dbReference>
<keyword evidence="4" id="KW-0235">DNA replication</keyword>
<dbReference type="Proteomes" id="UP000249447">
    <property type="component" value="Chromosome"/>
</dbReference>
<evidence type="ECO:0000256" key="11">
    <source>
        <dbReference type="ARBA" id="ARBA00036904"/>
    </source>
</evidence>
<dbReference type="AlphaFoldDB" id="A0A2U9T1L1"/>
<dbReference type="CDD" id="cd00564">
    <property type="entry name" value="TMP_TenI"/>
    <property type="match status" value="1"/>
</dbReference>
<dbReference type="Gene3D" id="3.20.20.70">
    <property type="entry name" value="Aldolase class I"/>
    <property type="match status" value="1"/>
</dbReference>
<evidence type="ECO:0000313" key="20">
    <source>
        <dbReference type="EMBL" id="AWV06496.1"/>
    </source>
</evidence>
<dbReference type="InterPro" id="IPR015797">
    <property type="entry name" value="NUDIX_hydrolase-like_dom_sf"/>
</dbReference>
<evidence type="ECO:0000256" key="12">
    <source>
        <dbReference type="ARBA" id="ARBA00038905"/>
    </source>
</evidence>
<feature type="domain" description="Nudix hydrolase" evidence="19">
    <location>
        <begin position="4"/>
        <end position="131"/>
    </location>
</feature>
<feature type="binding site" evidence="17">
    <location>
        <begin position="37"/>
        <end position="40"/>
    </location>
    <ligand>
        <name>8-oxo-dGTP</name>
        <dbReference type="ChEBI" id="CHEBI:77896"/>
    </ligand>
</feature>
<evidence type="ECO:0000256" key="15">
    <source>
        <dbReference type="ARBA" id="ARBA00041979"/>
    </source>
</evidence>
<organism evidence="20 21">
    <name type="scientific">Marilutibacter maris</name>
    <dbReference type="NCBI Taxonomy" id="1605891"/>
    <lineage>
        <taxon>Bacteria</taxon>
        <taxon>Pseudomonadati</taxon>
        <taxon>Pseudomonadota</taxon>
        <taxon>Gammaproteobacteria</taxon>
        <taxon>Lysobacterales</taxon>
        <taxon>Lysobacteraceae</taxon>
        <taxon>Marilutibacter</taxon>
    </lineage>
</organism>
<dbReference type="GO" id="GO:0035539">
    <property type="term" value="F:8-oxo-7,8-dihydrodeoxyguanosine triphosphate pyrophosphatase activity"/>
    <property type="evidence" value="ECO:0007669"/>
    <property type="project" value="UniProtKB-EC"/>
</dbReference>
<evidence type="ECO:0000256" key="2">
    <source>
        <dbReference type="ARBA" id="ARBA00005582"/>
    </source>
</evidence>
<dbReference type="InterPro" id="IPR036206">
    <property type="entry name" value="ThiamineP_synth_sf"/>
</dbReference>
<evidence type="ECO:0000256" key="10">
    <source>
        <dbReference type="ARBA" id="ARBA00035861"/>
    </source>
</evidence>
<dbReference type="InterPro" id="IPR020084">
    <property type="entry name" value="NUDIX_hydrolase_CS"/>
</dbReference>
<evidence type="ECO:0000256" key="18">
    <source>
        <dbReference type="PIRSR" id="PIRSR603561-2"/>
    </source>
</evidence>
<dbReference type="InterPro" id="IPR022998">
    <property type="entry name" value="ThiamineP_synth_TenI"/>
</dbReference>
<keyword evidence="21" id="KW-1185">Reference proteome</keyword>
<dbReference type="Gene3D" id="3.90.79.10">
    <property type="entry name" value="Nucleoside Triphosphate Pyrophosphohydrolase"/>
    <property type="match status" value="1"/>
</dbReference>
<feature type="binding site" evidence="18">
    <location>
        <position position="60"/>
    </location>
    <ligand>
        <name>Mg(2+)</name>
        <dbReference type="ChEBI" id="CHEBI:18420"/>
    </ligand>
</feature>
<dbReference type="InterPro" id="IPR000086">
    <property type="entry name" value="NUDIX_hydrolase_dom"/>
</dbReference>
<dbReference type="InterPro" id="IPR003561">
    <property type="entry name" value="Mutator_MutT"/>
</dbReference>
<dbReference type="EC" id="3.6.1.55" evidence="12"/>
<dbReference type="NCBIfam" id="TIGR00586">
    <property type="entry name" value="mutt"/>
    <property type="match status" value="1"/>
</dbReference>
<evidence type="ECO:0000256" key="13">
    <source>
        <dbReference type="ARBA" id="ARBA00040794"/>
    </source>
</evidence>
<dbReference type="PANTHER" id="PTHR47707">
    <property type="entry name" value="8-OXO-DGTP DIPHOSPHATASE"/>
    <property type="match status" value="1"/>
</dbReference>
<comment type="similarity">
    <text evidence="2">Belongs to the Nudix hydrolase family.</text>
</comment>
<dbReference type="RefSeq" id="WP_111265663.1">
    <property type="nucleotide sequence ID" value="NZ_CP029843.1"/>
</dbReference>
<evidence type="ECO:0000256" key="14">
    <source>
        <dbReference type="ARBA" id="ARBA00041592"/>
    </source>
</evidence>
<evidence type="ECO:0000256" key="9">
    <source>
        <dbReference type="ARBA" id="ARBA00023204"/>
    </source>
</evidence>
<evidence type="ECO:0000256" key="7">
    <source>
        <dbReference type="ARBA" id="ARBA00022801"/>
    </source>
</evidence>
<protein>
    <recommendedName>
        <fullName evidence="13">8-oxo-dGTP diphosphatase</fullName>
        <ecNumber evidence="12">3.6.1.55</ecNumber>
    </recommendedName>
    <alternativeName>
        <fullName evidence="16">7,8-dihydro-8-oxoguanine-triphosphatase</fullName>
    </alternativeName>
    <alternativeName>
        <fullName evidence="15">Mutator protein MutT</fullName>
    </alternativeName>
    <alternativeName>
        <fullName evidence="14">dGTP pyrophosphohydrolase</fullName>
    </alternativeName>
</protein>
<keyword evidence="9" id="KW-0234">DNA repair</keyword>
<proteinExistence type="inferred from homology"/>
<keyword evidence="5 18" id="KW-0479">Metal-binding</keyword>
<dbReference type="SUPFAM" id="SSF51391">
    <property type="entry name" value="Thiamin phosphate synthase"/>
    <property type="match status" value="1"/>
</dbReference>
<feature type="binding site" evidence="17">
    <location>
        <position position="26"/>
    </location>
    <ligand>
        <name>8-oxo-dGTP</name>
        <dbReference type="ChEBI" id="CHEBI:77896"/>
    </ligand>
</feature>
<evidence type="ECO:0000256" key="16">
    <source>
        <dbReference type="ARBA" id="ARBA00042798"/>
    </source>
</evidence>
<dbReference type="InterPro" id="IPR020476">
    <property type="entry name" value="Nudix_hydrolase"/>
</dbReference>
<dbReference type="PRINTS" id="PR00502">
    <property type="entry name" value="NUDIXFAMILY"/>
</dbReference>
<evidence type="ECO:0000259" key="19">
    <source>
        <dbReference type="PROSITE" id="PS51462"/>
    </source>
</evidence>
<evidence type="ECO:0000256" key="1">
    <source>
        <dbReference type="ARBA" id="ARBA00001946"/>
    </source>
</evidence>
<evidence type="ECO:0000256" key="17">
    <source>
        <dbReference type="PIRSR" id="PIRSR603561-1"/>
    </source>
</evidence>
<dbReference type="OrthoDB" id="9810648at2"/>
<dbReference type="PROSITE" id="PS51462">
    <property type="entry name" value="NUDIX"/>
    <property type="match status" value="1"/>
</dbReference>
<dbReference type="Pfam" id="PF14815">
    <property type="entry name" value="NUDIX_4"/>
    <property type="match status" value="1"/>
</dbReference>
<comment type="catalytic activity">
    <reaction evidence="10">
        <text>8-oxo-dGTP + H2O = 8-oxo-dGMP + diphosphate + H(+)</text>
        <dbReference type="Rhea" id="RHEA:31575"/>
        <dbReference type="ChEBI" id="CHEBI:15377"/>
        <dbReference type="ChEBI" id="CHEBI:15378"/>
        <dbReference type="ChEBI" id="CHEBI:33019"/>
        <dbReference type="ChEBI" id="CHEBI:63224"/>
        <dbReference type="ChEBI" id="CHEBI:77896"/>
        <dbReference type="EC" id="3.6.1.55"/>
    </reaction>
</comment>
<name>A0A2U9T1L1_9GAMM</name>
<comment type="catalytic activity">
    <reaction evidence="11">
        <text>8-oxo-GTP + H2O = 8-oxo-GMP + diphosphate + H(+)</text>
        <dbReference type="Rhea" id="RHEA:67616"/>
        <dbReference type="ChEBI" id="CHEBI:15377"/>
        <dbReference type="ChEBI" id="CHEBI:15378"/>
        <dbReference type="ChEBI" id="CHEBI:33019"/>
        <dbReference type="ChEBI" id="CHEBI:143553"/>
        <dbReference type="ChEBI" id="CHEBI:145694"/>
    </reaction>
</comment>
<evidence type="ECO:0000256" key="4">
    <source>
        <dbReference type="ARBA" id="ARBA00022705"/>
    </source>
</evidence>
<dbReference type="GO" id="GO:0046872">
    <property type="term" value="F:metal ion binding"/>
    <property type="evidence" value="ECO:0007669"/>
    <property type="project" value="UniProtKB-KW"/>
</dbReference>
<dbReference type="PANTHER" id="PTHR47707:SF1">
    <property type="entry name" value="NUDIX HYDROLASE FAMILY PROTEIN"/>
    <property type="match status" value="1"/>
</dbReference>
<dbReference type="GO" id="GO:0044716">
    <property type="term" value="F:8-oxo-GDP phosphatase activity"/>
    <property type="evidence" value="ECO:0007669"/>
    <property type="project" value="TreeGrafter"/>
</dbReference>
<evidence type="ECO:0000256" key="3">
    <source>
        <dbReference type="ARBA" id="ARBA00022457"/>
    </source>
</evidence>
<dbReference type="NCBIfam" id="NF006530">
    <property type="entry name" value="PRK08999.1"/>
    <property type="match status" value="1"/>
</dbReference>
<evidence type="ECO:0000256" key="6">
    <source>
        <dbReference type="ARBA" id="ARBA00022763"/>
    </source>
</evidence>
<evidence type="ECO:0000313" key="21">
    <source>
        <dbReference type="Proteomes" id="UP000249447"/>
    </source>
</evidence>
<sequence length="316" mass="33877">MKASRIVEVVAGVIRDARGRVLLTRRTEGRDLAGSWEFPGGKREPGESPEAALVRELDEELGIRVRPGAPLIKVPQRYPHKRLCLDVRHVDDWDGTPRAREQQAMAWVPMDKLARYTMPPADLPVVAALRQPGLYLVSPAPGDDDARWLAGLDAALAGDVRRVQLRAPGVDAERWQRLAAAAIRRCRKAKAEVLINDDPALAEALGVGVHLKAATLGTSKRRPLPAGRMVAASCHGLDELRHAQAVGCDFVVLGSIRSTPSHPGVAGMGWSGFAALREHVSMPIYAIGGLGPGDLAEAREHGAQGVAAIRALWPGG</sequence>
<gene>
    <name evidence="20" type="ORF">C9I47_0775</name>
</gene>
<keyword evidence="8 18" id="KW-0460">Magnesium</keyword>
<keyword evidence="3" id="KW-0515">Mutator protein</keyword>
<dbReference type="Pfam" id="PF02581">
    <property type="entry name" value="TMP-TENI"/>
    <property type="match status" value="1"/>
</dbReference>
<dbReference type="GO" id="GO:0009228">
    <property type="term" value="P:thiamine biosynthetic process"/>
    <property type="evidence" value="ECO:0007669"/>
    <property type="project" value="UniProtKB-KW"/>
</dbReference>
<dbReference type="GO" id="GO:0006260">
    <property type="term" value="P:DNA replication"/>
    <property type="evidence" value="ECO:0007669"/>
    <property type="project" value="UniProtKB-KW"/>
</dbReference>
<dbReference type="CDD" id="cd03425">
    <property type="entry name" value="NUDIX_MutT_NudA_like"/>
    <property type="match status" value="1"/>
</dbReference>
<dbReference type="InterPro" id="IPR047127">
    <property type="entry name" value="MutT-like"/>
</dbReference>
<dbReference type="InterPro" id="IPR029119">
    <property type="entry name" value="MutY_C"/>
</dbReference>
<keyword evidence="6" id="KW-0227">DNA damage</keyword>
<accession>A0A2U9T1L1</accession>
<comment type="cofactor">
    <cofactor evidence="1 18">
        <name>Mg(2+)</name>
        <dbReference type="ChEBI" id="CHEBI:18420"/>
    </cofactor>
</comment>
<feature type="binding site" evidence="18">
    <location>
        <position position="40"/>
    </location>
    <ligand>
        <name>Mg(2+)</name>
        <dbReference type="ChEBI" id="CHEBI:18420"/>
    </ligand>
</feature>
<dbReference type="FunFam" id="3.90.79.10:FF:000014">
    <property type="entry name" value="8-oxo-dGTP diphosphatase MutT"/>
    <property type="match status" value="1"/>
</dbReference>
<dbReference type="GO" id="GO:0044715">
    <property type="term" value="F:8-oxo-dGDP phosphatase activity"/>
    <property type="evidence" value="ECO:0007669"/>
    <property type="project" value="TreeGrafter"/>
</dbReference>
<reference evidence="20 21" key="1">
    <citation type="submission" date="2018-05" db="EMBL/GenBank/DDBJ databases">
        <title>The complete genome of Lysobacter maris HZ9B, a marine bacterium antagonistic against terrestrial plant pathogens.</title>
        <authorList>
            <person name="Zhang X.-Q."/>
        </authorList>
    </citation>
    <scope>NUCLEOTIDE SEQUENCE [LARGE SCALE GENOMIC DNA]</scope>
    <source>
        <strain evidence="20 21">HZ9B</strain>
    </source>
</reference>